<dbReference type="InterPro" id="IPR000305">
    <property type="entry name" value="GIY-YIG_endonuc"/>
</dbReference>
<dbReference type="InterPro" id="IPR036286">
    <property type="entry name" value="LexA/Signal_pep-like_sf"/>
</dbReference>
<dbReference type="AlphaFoldDB" id="A0A1I3QG91"/>
<dbReference type="PROSITE" id="PS50164">
    <property type="entry name" value="GIY_YIG"/>
    <property type="match status" value="1"/>
</dbReference>
<evidence type="ECO:0000313" key="3">
    <source>
        <dbReference type="Proteomes" id="UP000199559"/>
    </source>
</evidence>
<organism evidence="2 3">
    <name type="scientific">Olleya namhaensis</name>
    <dbReference type="NCBI Taxonomy" id="1144750"/>
    <lineage>
        <taxon>Bacteria</taxon>
        <taxon>Pseudomonadati</taxon>
        <taxon>Bacteroidota</taxon>
        <taxon>Flavobacteriia</taxon>
        <taxon>Flavobacteriales</taxon>
        <taxon>Flavobacteriaceae</taxon>
    </lineage>
</organism>
<protein>
    <recommendedName>
        <fullName evidence="1">GIY-YIG domain-containing protein</fullName>
    </recommendedName>
</protein>
<dbReference type="SMART" id="SM00487">
    <property type="entry name" value="DEXDc"/>
    <property type="match status" value="1"/>
</dbReference>
<dbReference type="InterPro" id="IPR015927">
    <property type="entry name" value="Peptidase_S24_S26A/B/C"/>
</dbReference>
<sequence length="729" mass="83691">MIGNEAFKIESHDFDVTSIDSLDNYYANNLWPIVYLLNDDNVKEAYVGETTDAINRLKTHLKNNKKNKLKTFRIISSSSFNKSVTLDIESLLIKYISGDGQYKLLNGNLGIANHNYYQKQEVYWNVFKDVWNGLRKDGIARHSLSHIDNSDLFKYSPYKSLTEEQKKGLYLIIDNLLDNTVHNTIIEGGAGTGKTILAIFLFKLLNSDNSDFNFRDFGNDEIELKFKIDKLKQRFPNPKMALVVPMSSLRKTLQKVFKNVKGLKSSMVIGPAQLAKSHYDVVIVDESHRLRRRVNLGAYFGAFDKINAKLDLDKFVGNELAWVALQSSKAILFYDEGQSIKPSDVLKEDFDNLKNRKDTKIEYLESQFRVKGGNSYVKYVDDLLKCNLDINQDIYNNKNYDFVLFDNIDSFIKEVKLRNEEVGLSRMIAGYSWKWISNKDDSLLDIEIENSKLRWNSTNIDWVNSPNAIDEVGCIHTTQGYDLNYTGVIFGNEISYSKEKGEIVIKEENYFDANGKQSIKDPSELKVFILNIYKTIMLRGIKGTYVYACDKDLRDYLSSFIMPHKSNVEEEIVKLDIRDIQFENSVPFYNIQVAAGAFSELQNVDASEWIQLPEYIRFSDDYFACKVVGESMNKIIPNGSICLFKKYRGGSRNGRIVLAQSTDIQDYDFGSGYTVKEYSSSKSYNEDSWSHQSIVLKPQSIDTSFEEIVLSEDGIEDFKVIGFFEMVLD</sequence>
<dbReference type="InterPro" id="IPR027417">
    <property type="entry name" value="P-loop_NTPase"/>
</dbReference>
<dbReference type="Pfam" id="PF00717">
    <property type="entry name" value="Peptidase_S24"/>
    <property type="match status" value="1"/>
</dbReference>
<gene>
    <name evidence="2" type="ORF">SAMN05443431_106114</name>
</gene>
<dbReference type="InterPro" id="IPR014001">
    <property type="entry name" value="Helicase_ATP-bd"/>
</dbReference>
<accession>A0A1I3QG91</accession>
<dbReference type="CDD" id="cd10439">
    <property type="entry name" value="GIY-YIG_COG3410"/>
    <property type="match status" value="1"/>
</dbReference>
<evidence type="ECO:0000313" key="2">
    <source>
        <dbReference type="EMBL" id="SFJ32569.1"/>
    </source>
</evidence>
<proteinExistence type="predicted"/>
<keyword evidence="3" id="KW-1185">Reference proteome</keyword>
<dbReference type="InterPro" id="IPR035901">
    <property type="entry name" value="GIY-YIG_endonuc_sf"/>
</dbReference>
<feature type="domain" description="GIY-YIG" evidence="1">
    <location>
        <begin position="30"/>
        <end position="105"/>
    </location>
</feature>
<dbReference type="STRING" id="1144750.SAMN05443431_106114"/>
<dbReference type="Gene3D" id="2.10.109.10">
    <property type="entry name" value="Umud Fragment, subunit A"/>
    <property type="match status" value="1"/>
</dbReference>
<name>A0A1I3QG91_9FLAO</name>
<dbReference type="SUPFAM" id="SSF52540">
    <property type="entry name" value="P-loop containing nucleoside triphosphate hydrolases"/>
    <property type="match status" value="1"/>
</dbReference>
<dbReference type="SUPFAM" id="SSF82771">
    <property type="entry name" value="GIY-YIG endonuclease"/>
    <property type="match status" value="1"/>
</dbReference>
<dbReference type="Pfam" id="PF09848">
    <property type="entry name" value="SLFN-g3_helicase"/>
    <property type="match status" value="1"/>
</dbReference>
<dbReference type="Gene3D" id="3.40.50.300">
    <property type="entry name" value="P-loop containing nucleotide triphosphate hydrolases"/>
    <property type="match status" value="1"/>
</dbReference>
<dbReference type="RefSeq" id="WP_090840370.1">
    <property type="nucleotide sequence ID" value="NZ_FORM01000006.1"/>
</dbReference>
<reference evidence="3" key="1">
    <citation type="submission" date="2016-10" db="EMBL/GenBank/DDBJ databases">
        <authorList>
            <person name="Varghese N."/>
            <person name="Submissions S."/>
        </authorList>
    </citation>
    <scope>NUCLEOTIDE SEQUENCE [LARGE SCALE GENOMIC DNA]</scope>
    <source>
        <strain evidence="3">DSM 28881</strain>
    </source>
</reference>
<evidence type="ECO:0000259" key="1">
    <source>
        <dbReference type="PROSITE" id="PS50164"/>
    </source>
</evidence>
<dbReference type="InterPro" id="IPR018647">
    <property type="entry name" value="SLFN_3-like_DNA/RNA_helicase"/>
</dbReference>
<dbReference type="EMBL" id="FORM01000006">
    <property type="protein sequence ID" value="SFJ32569.1"/>
    <property type="molecule type" value="Genomic_DNA"/>
</dbReference>
<dbReference type="SUPFAM" id="SSF51306">
    <property type="entry name" value="LexA/Signal peptidase"/>
    <property type="match status" value="1"/>
</dbReference>
<dbReference type="Proteomes" id="UP000199559">
    <property type="component" value="Unassembled WGS sequence"/>
</dbReference>